<evidence type="ECO:0000313" key="5">
    <source>
        <dbReference type="Proteomes" id="UP000000600"/>
    </source>
</evidence>
<dbReference type="NCBIfam" id="TIGR02232">
    <property type="entry name" value="myxo_disulf_rpt"/>
    <property type="match status" value="2"/>
</dbReference>
<keyword evidence="5" id="KW-1185">Reference proteome</keyword>
<dbReference type="AlphaFoldDB" id="A0DCR0"/>
<proteinExistence type="predicted"/>
<accession>A0DCR0</accession>
<evidence type="ECO:0008006" key="6">
    <source>
        <dbReference type="Google" id="ProtNLM"/>
    </source>
</evidence>
<dbReference type="Proteomes" id="UP000000600">
    <property type="component" value="Unassembled WGS sequence"/>
</dbReference>
<name>A0DCR0_PARTE</name>
<dbReference type="EMBL" id="CT868380">
    <property type="protein sequence ID" value="CAK80827.1"/>
    <property type="molecule type" value="Genomic_DNA"/>
</dbReference>
<organism evidence="4 5">
    <name type="scientific">Paramecium tetraurelia</name>
    <dbReference type="NCBI Taxonomy" id="5888"/>
    <lineage>
        <taxon>Eukaryota</taxon>
        <taxon>Sar</taxon>
        <taxon>Alveolata</taxon>
        <taxon>Ciliophora</taxon>
        <taxon>Intramacronucleata</taxon>
        <taxon>Oligohymenophorea</taxon>
        <taxon>Peniculida</taxon>
        <taxon>Parameciidae</taxon>
        <taxon>Paramecium</taxon>
    </lineage>
</organism>
<gene>
    <name evidence="4" type="ORF">GSPATT00039418001</name>
</gene>
<dbReference type="PANTHER" id="PTHR39767">
    <property type="entry name" value="CALCIUM/CALMODULIN-BINDING MEMBRANE PROTEIN PCM4-RELATED"/>
    <property type="match status" value="1"/>
</dbReference>
<dbReference type="SUPFAM" id="SSF57184">
    <property type="entry name" value="Growth factor receptor domain"/>
    <property type="match status" value="2"/>
</dbReference>
<dbReference type="InterPro" id="IPR009030">
    <property type="entry name" value="Growth_fac_rcpt_cys_sf"/>
</dbReference>
<dbReference type="Pfam" id="PF13948">
    <property type="entry name" value="DUF4215"/>
    <property type="match status" value="4"/>
</dbReference>
<reference evidence="4 5" key="1">
    <citation type="journal article" date="2006" name="Nature">
        <title>Global trends of whole-genome duplications revealed by the ciliate Paramecium tetraurelia.</title>
        <authorList>
            <consortium name="Genoscope"/>
            <person name="Aury J.-M."/>
            <person name="Jaillon O."/>
            <person name="Duret L."/>
            <person name="Noel B."/>
            <person name="Jubin C."/>
            <person name="Porcel B.M."/>
            <person name="Segurens B."/>
            <person name="Daubin V."/>
            <person name="Anthouard V."/>
            <person name="Aiach N."/>
            <person name="Arnaiz O."/>
            <person name="Billaut A."/>
            <person name="Beisson J."/>
            <person name="Blanc I."/>
            <person name="Bouhouche K."/>
            <person name="Camara F."/>
            <person name="Duharcourt S."/>
            <person name="Guigo R."/>
            <person name="Gogendeau D."/>
            <person name="Katinka M."/>
            <person name="Keller A.-M."/>
            <person name="Kissmehl R."/>
            <person name="Klotz C."/>
            <person name="Koll F."/>
            <person name="Le Moue A."/>
            <person name="Lepere C."/>
            <person name="Malinsky S."/>
            <person name="Nowacki M."/>
            <person name="Nowak J.K."/>
            <person name="Plattner H."/>
            <person name="Poulain J."/>
            <person name="Ruiz F."/>
            <person name="Serrano V."/>
            <person name="Zagulski M."/>
            <person name="Dessen P."/>
            <person name="Betermier M."/>
            <person name="Weissenbach J."/>
            <person name="Scarpelli C."/>
            <person name="Schachter V."/>
            <person name="Sperling L."/>
            <person name="Meyer E."/>
            <person name="Cohen J."/>
            <person name="Wincker P."/>
        </authorList>
    </citation>
    <scope>NUCLEOTIDE SEQUENCE [LARGE SCALE GENOMIC DNA]</scope>
    <source>
        <strain evidence="4 5">Stock d4-2</strain>
    </source>
</reference>
<dbReference type="OrthoDB" id="409374at2759"/>
<keyword evidence="3" id="KW-1015">Disulfide bond</keyword>
<dbReference type="KEGG" id="ptm:GSPATT00039418001"/>
<dbReference type="PANTHER" id="PTHR39767:SF2">
    <property type="entry name" value="CHROMOSOME UNDETERMINED SCAFFOLD_1, WHOLE GENOME SHOTGUN SEQUENCE"/>
    <property type="match status" value="1"/>
</dbReference>
<dbReference type="RefSeq" id="XP_001448224.1">
    <property type="nucleotide sequence ID" value="XM_001448187.1"/>
</dbReference>
<sequence>MAQMILQSLFERSLELWIFQIFIHLILLNCFVSEVLAQTEISRSFFSPFSTDDNWKAYLAENSNHVTNCVTSSIFGGRFVFNSQTVITKTYILPPHYKIQFEFKFWRLDPWSSASYIFFINGQQEHSYDPYSITGDPICGSGTLGQIDQVSKEIPHTGNSAIIFIVSRQNSAYWGISDFKLQVLKCPLLCDYCDSIGACLKWYRVQTYFTTLTFANGQGWEKDKALFDNVVDCGFQYYGNFQITQVASINLNLNDPHTKLKLSFIFVCVEISVSVTIQVIGDIQLYLFAPPLTVVKFNDYQCGSYLKMTKVEIQGFPCTSTFMTISISTPSVTTTSVNTPYFGIRDFEVFSYQENKIQDYRLLHQADYILGIEGIFSQQYNCVVGCSNCIRDLCVECFSGWNFVTNFQECIPVCGDQLILFSEECDDGNMEPNDGCYKCKFSCPLNCASCKYGQCLFCDHHYQLIDKQCHFSCSYGDSNSFLKHDTSIQVGQYCQISNFLTNSYLQHIIINNNFKLEAHDIRCQIQSYGIFAYQYNQCEYRELENCFISVFNECQICINQFEKSFNGQCLPICNHGIYLIDEFLDNSLQIQLDDSFTCSRCQLECLECHNSYCFQCLKGWNLVDFKCEYECGDGKIALGSTEQCDDQNLDIGDGCYECKFECQYNCIFCSGHLQCAICQEYFEIKDKNCIPICGDGIVVEGLEICDDGNDIQYDGCHNCQYSCRENCQICDHQNCLDICDQGYYYLDNKCNSICGDSIVAFNEQCDE</sequence>
<feature type="non-terminal residue" evidence="4">
    <location>
        <position position="767"/>
    </location>
</feature>
<dbReference type="HOGENOM" id="CLU_008168_1_0_1"/>
<dbReference type="eggNOG" id="ENOG502S6T0">
    <property type="taxonomic scope" value="Eukaryota"/>
</dbReference>
<evidence type="ECO:0000256" key="1">
    <source>
        <dbReference type="ARBA" id="ARBA00022729"/>
    </source>
</evidence>
<dbReference type="GeneID" id="5034009"/>
<dbReference type="InterPro" id="IPR011936">
    <property type="entry name" value="Myxo_disulph_rpt"/>
</dbReference>
<keyword evidence="2" id="KW-0677">Repeat</keyword>
<evidence type="ECO:0000256" key="2">
    <source>
        <dbReference type="ARBA" id="ARBA00022737"/>
    </source>
</evidence>
<protein>
    <recommendedName>
        <fullName evidence="6">TNFR-Cys domain-containing protein</fullName>
    </recommendedName>
</protein>
<dbReference type="InParanoid" id="A0DCR0"/>
<keyword evidence="1" id="KW-0732">Signal</keyword>
<evidence type="ECO:0000313" key="4">
    <source>
        <dbReference type="EMBL" id="CAK80827.1"/>
    </source>
</evidence>
<evidence type="ECO:0000256" key="3">
    <source>
        <dbReference type="ARBA" id="ARBA00023157"/>
    </source>
</evidence>